<dbReference type="EMBL" id="AJIL01000076">
    <property type="protein sequence ID" value="KNE96886.1"/>
    <property type="molecule type" value="Genomic_DNA"/>
</dbReference>
<evidence type="ECO:0000313" key="1">
    <source>
        <dbReference type="EMBL" id="KNE96886.1"/>
    </source>
</evidence>
<gene>
    <name evidence="1" type="ORF">PSTG_09870</name>
</gene>
<reference evidence="2" key="1">
    <citation type="submission" date="2014-03" db="EMBL/GenBank/DDBJ databases">
        <title>The Genome Sequence of Puccinia striiformis f. sp. tritici PST-78.</title>
        <authorList>
            <consortium name="The Broad Institute Genome Sequencing Platform"/>
            <person name="Cuomo C."/>
            <person name="Hulbert S."/>
            <person name="Chen X."/>
            <person name="Walker B."/>
            <person name="Young S.K."/>
            <person name="Zeng Q."/>
            <person name="Gargeya S."/>
            <person name="Fitzgerald M."/>
            <person name="Haas B."/>
            <person name="Abouelleil A."/>
            <person name="Alvarado L."/>
            <person name="Arachchi H.M."/>
            <person name="Berlin A.M."/>
            <person name="Chapman S.B."/>
            <person name="Goldberg J."/>
            <person name="Griggs A."/>
            <person name="Gujja S."/>
            <person name="Hansen M."/>
            <person name="Howarth C."/>
            <person name="Imamovic A."/>
            <person name="Larimer J."/>
            <person name="McCowan C."/>
            <person name="Montmayeur A."/>
            <person name="Murphy C."/>
            <person name="Neiman D."/>
            <person name="Pearson M."/>
            <person name="Priest M."/>
            <person name="Roberts A."/>
            <person name="Saif S."/>
            <person name="Shea T."/>
            <person name="Sisk P."/>
            <person name="Sykes S."/>
            <person name="Wortman J."/>
            <person name="Nusbaum C."/>
            <person name="Birren B."/>
        </authorList>
    </citation>
    <scope>NUCLEOTIDE SEQUENCE [LARGE SCALE GENOMIC DNA]</scope>
    <source>
        <strain evidence="2">race PST-78</strain>
    </source>
</reference>
<keyword evidence="2" id="KW-1185">Reference proteome</keyword>
<proteinExistence type="predicted"/>
<sequence length="111" mass="12475">MSACNSLGADGTSRLALKSDLNVWKNISIEVATRFSSGFQNPAGSRVVLKTHMVGWQNPERWGLAHQPEPALQNIWKTKTVSPNVYDIQVWLEEMFRNTVLVSRNVPPNQL</sequence>
<organism evidence="1 2">
    <name type="scientific">Puccinia striiformis f. sp. tritici PST-78</name>
    <dbReference type="NCBI Taxonomy" id="1165861"/>
    <lineage>
        <taxon>Eukaryota</taxon>
        <taxon>Fungi</taxon>
        <taxon>Dikarya</taxon>
        <taxon>Basidiomycota</taxon>
        <taxon>Pucciniomycotina</taxon>
        <taxon>Pucciniomycetes</taxon>
        <taxon>Pucciniales</taxon>
        <taxon>Pucciniaceae</taxon>
        <taxon>Puccinia</taxon>
    </lineage>
</organism>
<dbReference type="AlphaFoldDB" id="A0A0L0VCE3"/>
<protein>
    <submittedName>
        <fullName evidence="1">Uncharacterized protein</fullName>
    </submittedName>
</protein>
<dbReference type="Proteomes" id="UP000054564">
    <property type="component" value="Unassembled WGS sequence"/>
</dbReference>
<accession>A0A0L0VCE3</accession>
<evidence type="ECO:0000313" key="2">
    <source>
        <dbReference type="Proteomes" id="UP000054564"/>
    </source>
</evidence>
<comment type="caution">
    <text evidence="1">The sequence shown here is derived from an EMBL/GenBank/DDBJ whole genome shotgun (WGS) entry which is preliminary data.</text>
</comment>
<name>A0A0L0VCE3_9BASI</name>